<dbReference type="EMBL" id="LAZR01000497">
    <property type="protein sequence ID" value="KKN66563.1"/>
    <property type="molecule type" value="Genomic_DNA"/>
</dbReference>
<gene>
    <name evidence="1" type="ORF">LCGC14_0470320</name>
</gene>
<sequence length="57" mass="6679">MTVTYIEQHCPYCDKDTSFQEFSSFTGTLKRCMECGYEVAELVEDYKIPTPWEIINS</sequence>
<proteinExistence type="predicted"/>
<evidence type="ECO:0000313" key="1">
    <source>
        <dbReference type="EMBL" id="KKN66563.1"/>
    </source>
</evidence>
<dbReference type="AlphaFoldDB" id="A0A0F9VL85"/>
<protein>
    <submittedName>
        <fullName evidence="1">Uncharacterized protein</fullName>
    </submittedName>
</protein>
<organism evidence="1">
    <name type="scientific">marine sediment metagenome</name>
    <dbReference type="NCBI Taxonomy" id="412755"/>
    <lineage>
        <taxon>unclassified sequences</taxon>
        <taxon>metagenomes</taxon>
        <taxon>ecological metagenomes</taxon>
    </lineage>
</organism>
<name>A0A0F9VL85_9ZZZZ</name>
<accession>A0A0F9VL85</accession>
<comment type="caution">
    <text evidence="1">The sequence shown here is derived from an EMBL/GenBank/DDBJ whole genome shotgun (WGS) entry which is preliminary data.</text>
</comment>
<reference evidence="1" key="1">
    <citation type="journal article" date="2015" name="Nature">
        <title>Complex archaea that bridge the gap between prokaryotes and eukaryotes.</title>
        <authorList>
            <person name="Spang A."/>
            <person name="Saw J.H."/>
            <person name="Jorgensen S.L."/>
            <person name="Zaremba-Niedzwiedzka K."/>
            <person name="Martijn J."/>
            <person name="Lind A.E."/>
            <person name="van Eijk R."/>
            <person name="Schleper C."/>
            <person name="Guy L."/>
            <person name="Ettema T.J."/>
        </authorList>
    </citation>
    <scope>NUCLEOTIDE SEQUENCE</scope>
</reference>